<reference evidence="14 15" key="1">
    <citation type="submission" date="2021-03" db="EMBL/GenBank/DDBJ databases">
        <title>Antimicrobial resistance genes in bacteria isolated from Japanese honey, and their potential for conferring macrolide and lincosamide resistance in the American foulbrood pathogen Paenibacillus larvae.</title>
        <authorList>
            <person name="Okamoto M."/>
            <person name="Kumagai M."/>
            <person name="Kanamori H."/>
            <person name="Takamatsu D."/>
        </authorList>
    </citation>
    <scope>NUCLEOTIDE SEQUENCE [LARGE SCALE GENOMIC DNA]</scope>
    <source>
        <strain evidence="14 15">J21TS3</strain>
    </source>
</reference>
<dbReference type="Gene3D" id="3.30.565.10">
    <property type="entry name" value="Histidine kinase-like ATPase, C-terminal domain"/>
    <property type="match status" value="1"/>
</dbReference>
<dbReference type="GO" id="GO:0016301">
    <property type="term" value="F:kinase activity"/>
    <property type="evidence" value="ECO:0007669"/>
    <property type="project" value="UniProtKB-KW"/>
</dbReference>
<evidence type="ECO:0000313" key="15">
    <source>
        <dbReference type="Proteomes" id="UP000680638"/>
    </source>
</evidence>
<keyword evidence="3" id="KW-0597">Phosphoprotein</keyword>
<evidence type="ECO:0000256" key="8">
    <source>
        <dbReference type="ARBA" id="ARBA00022840"/>
    </source>
</evidence>
<keyword evidence="15" id="KW-1185">Reference proteome</keyword>
<dbReference type="Gene3D" id="6.10.340.10">
    <property type="match status" value="1"/>
</dbReference>
<dbReference type="PANTHER" id="PTHR34220:SF11">
    <property type="entry name" value="SENSOR PROTEIN KINASE HPTS"/>
    <property type="match status" value="1"/>
</dbReference>
<dbReference type="Pfam" id="PF00672">
    <property type="entry name" value="HAMP"/>
    <property type="match status" value="1"/>
</dbReference>
<dbReference type="PROSITE" id="PS50885">
    <property type="entry name" value="HAMP"/>
    <property type="match status" value="1"/>
</dbReference>
<dbReference type="SUPFAM" id="SSF158472">
    <property type="entry name" value="HAMP domain-like"/>
    <property type="match status" value="1"/>
</dbReference>
<keyword evidence="6" id="KW-0547">Nucleotide-binding</keyword>
<feature type="domain" description="HAMP" evidence="13">
    <location>
        <begin position="316"/>
        <end position="368"/>
    </location>
</feature>
<dbReference type="CDD" id="cd06225">
    <property type="entry name" value="HAMP"/>
    <property type="match status" value="1"/>
</dbReference>
<dbReference type="SMART" id="SM00304">
    <property type="entry name" value="HAMP"/>
    <property type="match status" value="1"/>
</dbReference>
<dbReference type="Pfam" id="PF06580">
    <property type="entry name" value="His_kinase"/>
    <property type="match status" value="1"/>
</dbReference>
<evidence type="ECO:0000256" key="4">
    <source>
        <dbReference type="ARBA" id="ARBA00022679"/>
    </source>
</evidence>
<evidence type="ECO:0000256" key="11">
    <source>
        <dbReference type="ARBA" id="ARBA00023136"/>
    </source>
</evidence>
<keyword evidence="2" id="KW-1003">Cell membrane</keyword>
<dbReference type="PANTHER" id="PTHR34220">
    <property type="entry name" value="SENSOR HISTIDINE KINASE YPDA"/>
    <property type="match status" value="1"/>
</dbReference>
<dbReference type="Pfam" id="PF02518">
    <property type="entry name" value="HATPase_c"/>
    <property type="match status" value="1"/>
</dbReference>
<evidence type="ECO:0000256" key="3">
    <source>
        <dbReference type="ARBA" id="ARBA00022553"/>
    </source>
</evidence>
<keyword evidence="10" id="KW-0902">Two-component regulatory system</keyword>
<evidence type="ECO:0000256" key="12">
    <source>
        <dbReference type="SAM" id="Phobius"/>
    </source>
</evidence>
<organism evidence="14 15">
    <name type="scientific">Paenibacillus cookii</name>
    <dbReference type="NCBI Taxonomy" id="157839"/>
    <lineage>
        <taxon>Bacteria</taxon>
        <taxon>Bacillati</taxon>
        <taxon>Bacillota</taxon>
        <taxon>Bacilli</taxon>
        <taxon>Bacillales</taxon>
        <taxon>Paenibacillaceae</taxon>
        <taxon>Paenibacillus</taxon>
    </lineage>
</organism>
<evidence type="ECO:0000256" key="5">
    <source>
        <dbReference type="ARBA" id="ARBA00022692"/>
    </source>
</evidence>
<evidence type="ECO:0000256" key="7">
    <source>
        <dbReference type="ARBA" id="ARBA00022777"/>
    </source>
</evidence>
<dbReference type="InterPro" id="IPR010559">
    <property type="entry name" value="Sig_transdc_His_kin_internal"/>
</dbReference>
<evidence type="ECO:0000256" key="10">
    <source>
        <dbReference type="ARBA" id="ARBA00023012"/>
    </source>
</evidence>
<keyword evidence="8" id="KW-0067">ATP-binding</keyword>
<dbReference type="InterPro" id="IPR003660">
    <property type="entry name" value="HAMP_dom"/>
</dbReference>
<dbReference type="Proteomes" id="UP000680638">
    <property type="component" value="Unassembled WGS sequence"/>
</dbReference>
<keyword evidence="7 14" id="KW-0418">Kinase</keyword>
<evidence type="ECO:0000256" key="6">
    <source>
        <dbReference type="ARBA" id="ARBA00022741"/>
    </source>
</evidence>
<evidence type="ECO:0000259" key="13">
    <source>
        <dbReference type="PROSITE" id="PS50885"/>
    </source>
</evidence>
<evidence type="ECO:0000313" key="14">
    <source>
        <dbReference type="EMBL" id="GIO68785.1"/>
    </source>
</evidence>
<evidence type="ECO:0000256" key="2">
    <source>
        <dbReference type="ARBA" id="ARBA00022475"/>
    </source>
</evidence>
<dbReference type="InterPro" id="IPR036890">
    <property type="entry name" value="HATPase_C_sf"/>
</dbReference>
<keyword evidence="9 12" id="KW-1133">Transmembrane helix</keyword>
<keyword evidence="4" id="KW-0808">Transferase</keyword>
<dbReference type="EMBL" id="BORW01000022">
    <property type="protein sequence ID" value="GIO68785.1"/>
    <property type="molecule type" value="Genomic_DNA"/>
</dbReference>
<name>A0ABQ4LZS4_9BACL</name>
<dbReference type="RefSeq" id="WP_212951332.1">
    <property type="nucleotide sequence ID" value="NZ_BORW01000022.1"/>
</dbReference>
<accession>A0ABQ4LZS4</accession>
<feature type="transmembrane region" description="Helical" evidence="12">
    <location>
        <begin position="296"/>
        <end position="318"/>
    </location>
</feature>
<comment type="caution">
    <text evidence="14">The sequence shown here is derived from an EMBL/GenBank/DDBJ whole genome shotgun (WGS) entry which is preliminary data.</text>
</comment>
<proteinExistence type="predicted"/>
<evidence type="ECO:0000256" key="9">
    <source>
        <dbReference type="ARBA" id="ARBA00022989"/>
    </source>
</evidence>
<dbReference type="InterPro" id="IPR003594">
    <property type="entry name" value="HATPase_dom"/>
</dbReference>
<feature type="transmembrane region" description="Helical" evidence="12">
    <location>
        <begin position="21"/>
        <end position="42"/>
    </location>
</feature>
<keyword evidence="5 12" id="KW-0812">Transmembrane</keyword>
<evidence type="ECO:0000256" key="1">
    <source>
        <dbReference type="ARBA" id="ARBA00004651"/>
    </source>
</evidence>
<dbReference type="InterPro" id="IPR050640">
    <property type="entry name" value="Bact_2-comp_sensor_kinase"/>
</dbReference>
<comment type="subcellular location">
    <subcellularLocation>
        <location evidence="1">Cell membrane</location>
        <topology evidence="1">Multi-pass membrane protein</topology>
    </subcellularLocation>
</comment>
<keyword evidence="11 12" id="KW-0472">Membrane</keyword>
<dbReference type="SUPFAM" id="SSF55874">
    <property type="entry name" value="ATPase domain of HSP90 chaperone/DNA topoisomerase II/histidine kinase"/>
    <property type="match status" value="1"/>
</dbReference>
<protein>
    <submittedName>
        <fullName evidence="14">Two-component sensor histidine kinase</fullName>
    </submittedName>
</protein>
<gene>
    <name evidence="14" type="ORF">J21TS3_36060</name>
</gene>
<sequence length="590" mass="67993">MKKLVDFYKIHFRKKLFNKIVFIYSIITVLSLASLSAFVYTYQLNVQASKELELNNRILSNIGKYLDMRYATSQQIVQQIYRDESGTLLEDVYSFLRSDFAEYLDDRLEKYGDTGVRRRDIMSYLRLQLNNYPDIRMIALYSENKKFILLLTRDSQNYYEANGDLQSALKRYVVSDKSFTTVSNINSMTRQESIGNLIIDYDLSGMYGDYMMDWGDLKGYVAVVTPAGDVLFDSSSRYYGKTYPYLSKLSSSSAVQHFEEPSYTNVQVSNRFGYYVVGVIPKAEIAKSLVGLRNTLFLVTGICIAAAMILTRFTIVNFSRRTRAIMKALEKARNGDLSVRIPVEKEDELYEISDRFNHMCADLAEYIDRVYVSEIKQKQAELVAFQAQIKPHFLYNTLEAIRMRALSKKADDVGEMIYILSTLFRYSVKRDTIVALADEIEYCSLYLDLFRIRYANNFTYEIDVEPELMNIPVLKLSIQPLIENYIVHGLVMSRSDNRISIQAELRGRDLVIVLKDNGKGIEPQKREEIRRRLQGESAERSASIGLVNTHERIKICFGDRYGLELSDESRQGTVIIMKLPSGEQGGRLYA</sequence>